<gene>
    <name evidence="2" type="ORF">VNO77_39474</name>
</gene>
<accession>A0AAN9KAI3</accession>
<sequence>MVLRSNCMASTQDLLPFVMPHLGDLRAFTRRMEETRAAYVCTNMLWSFLICLLGMLSGLFDLFVSFAEPLSYEISQNSSKLQQKIHNLRRVVK</sequence>
<evidence type="ECO:0000313" key="3">
    <source>
        <dbReference type="Proteomes" id="UP001367508"/>
    </source>
</evidence>
<keyword evidence="1" id="KW-0472">Membrane</keyword>
<evidence type="ECO:0000313" key="2">
    <source>
        <dbReference type="EMBL" id="KAK7314260.1"/>
    </source>
</evidence>
<evidence type="ECO:0000256" key="1">
    <source>
        <dbReference type="SAM" id="Phobius"/>
    </source>
</evidence>
<dbReference type="EMBL" id="JAYMYQ010000009">
    <property type="protein sequence ID" value="KAK7314260.1"/>
    <property type="molecule type" value="Genomic_DNA"/>
</dbReference>
<dbReference type="Proteomes" id="UP001367508">
    <property type="component" value="Unassembled WGS sequence"/>
</dbReference>
<proteinExistence type="predicted"/>
<name>A0AAN9KAI3_CANGL</name>
<dbReference type="AlphaFoldDB" id="A0AAN9KAI3"/>
<keyword evidence="1" id="KW-0812">Transmembrane</keyword>
<keyword evidence="1" id="KW-1133">Transmembrane helix</keyword>
<comment type="caution">
    <text evidence="2">The sequence shown here is derived from an EMBL/GenBank/DDBJ whole genome shotgun (WGS) entry which is preliminary data.</text>
</comment>
<protein>
    <submittedName>
        <fullName evidence="2">Uncharacterized protein</fullName>
    </submittedName>
</protein>
<organism evidence="2 3">
    <name type="scientific">Canavalia gladiata</name>
    <name type="common">Sword bean</name>
    <name type="synonym">Dolichos gladiatus</name>
    <dbReference type="NCBI Taxonomy" id="3824"/>
    <lineage>
        <taxon>Eukaryota</taxon>
        <taxon>Viridiplantae</taxon>
        <taxon>Streptophyta</taxon>
        <taxon>Embryophyta</taxon>
        <taxon>Tracheophyta</taxon>
        <taxon>Spermatophyta</taxon>
        <taxon>Magnoliopsida</taxon>
        <taxon>eudicotyledons</taxon>
        <taxon>Gunneridae</taxon>
        <taxon>Pentapetalae</taxon>
        <taxon>rosids</taxon>
        <taxon>fabids</taxon>
        <taxon>Fabales</taxon>
        <taxon>Fabaceae</taxon>
        <taxon>Papilionoideae</taxon>
        <taxon>50 kb inversion clade</taxon>
        <taxon>NPAAA clade</taxon>
        <taxon>indigoferoid/millettioid clade</taxon>
        <taxon>Phaseoleae</taxon>
        <taxon>Canavalia</taxon>
    </lineage>
</organism>
<feature type="transmembrane region" description="Helical" evidence="1">
    <location>
        <begin position="37"/>
        <end position="60"/>
    </location>
</feature>
<keyword evidence="3" id="KW-1185">Reference proteome</keyword>
<reference evidence="2 3" key="1">
    <citation type="submission" date="2024-01" db="EMBL/GenBank/DDBJ databases">
        <title>The genomes of 5 underutilized Papilionoideae crops provide insights into root nodulation and disease resistanc.</title>
        <authorList>
            <person name="Jiang F."/>
        </authorList>
    </citation>
    <scope>NUCLEOTIDE SEQUENCE [LARGE SCALE GENOMIC DNA]</scope>
    <source>
        <strain evidence="2">LVBAO_FW01</strain>
        <tissue evidence="2">Leaves</tissue>
    </source>
</reference>